<accession>A0A1T3NIZ9</accession>
<dbReference type="Proteomes" id="UP000190037">
    <property type="component" value="Unassembled WGS sequence"/>
</dbReference>
<dbReference type="AlphaFoldDB" id="A0A1T3NIZ9"/>
<organism evidence="3 4">
    <name type="scientific">Embleya scabrispora</name>
    <dbReference type="NCBI Taxonomy" id="159449"/>
    <lineage>
        <taxon>Bacteria</taxon>
        <taxon>Bacillati</taxon>
        <taxon>Actinomycetota</taxon>
        <taxon>Actinomycetes</taxon>
        <taxon>Kitasatosporales</taxon>
        <taxon>Streptomycetaceae</taxon>
        <taxon>Embleya</taxon>
    </lineage>
</organism>
<proteinExistence type="predicted"/>
<protein>
    <recommendedName>
        <fullName evidence="2">DUF397 domain-containing protein</fullName>
    </recommendedName>
</protein>
<dbReference type="EMBL" id="MWQN01000005">
    <property type="protein sequence ID" value="OPC76816.1"/>
    <property type="molecule type" value="Genomic_DNA"/>
</dbReference>
<keyword evidence="4" id="KW-1185">Reference proteome</keyword>
<dbReference type="InterPro" id="IPR007278">
    <property type="entry name" value="DUF397"/>
</dbReference>
<evidence type="ECO:0000313" key="3">
    <source>
        <dbReference type="EMBL" id="OPC76816.1"/>
    </source>
</evidence>
<feature type="region of interest" description="Disordered" evidence="1">
    <location>
        <begin position="1"/>
        <end position="24"/>
    </location>
</feature>
<feature type="domain" description="DUF397" evidence="2">
    <location>
        <begin position="11"/>
        <end position="62"/>
    </location>
</feature>
<gene>
    <name evidence="3" type="ORF">B4N89_45925</name>
</gene>
<dbReference type="Pfam" id="PF04149">
    <property type="entry name" value="DUF397"/>
    <property type="match status" value="1"/>
</dbReference>
<evidence type="ECO:0000259" key="2">
    <source>
        <dbReference type="Pfam" id="PF04149"/>
    </source>
</evidence>
<sequence length="66" mass="7053">MATPPASGPERWTTSTHSNQQDCVQWRRGARGVDVRDSKVAGPHAPVLAVGDDGWRAFVAGLTPRA</sequence>
<evidence type="ECO:0000256" key="1">
    <source>
        <dbReference type="SAM" id="MobiDB-lite"/>
    </source>
</evidence>
<comment type="caution">
    <text evidence="3">The sequence shown here is derived from an EMBL/GenBank/DDBJ whole genome shotgun (WGS) entry which is preliminary data.</text>
</comment>
<feature type="compositionally biased region" description="Polar residues" evidence="1">
    <location>
        <begin position="12"/>
        <end position="23"/>
    </location>
</feature>
<dbReference type="STRING" id="159449.B4N89_45925"/>
<dbReference type="OrthoDB" id="4562195at2"/>
<reference evidence="3 4" key="1">
    <citation type="submission" date="2017-03" db="EMBL/GenBank/DDBJ databases">
        <title>Draft genome sequence of Streptomyces scabrisporus NF3, endophyte isolated from Amphipterygium adstringens.</title>
        <authorList>
            <person name="Vazquez M."/>
            <person name="Ceapa C.D."/>
            <person name="Rodriguez Luna D."/>
            <person name="Sanchez Esquivel S."/>
        </authorList>
    </citation>
    <scope>NUCLEOTIDE SEQUENCE [LARGE SCALE GENOMIC DNA]</scope>
    <source>
        <strain evidence="3 4">NF3</strain>
    </source>
</reference>
<name>A0A1T3NIZ9_9ACTN</name>
<evidence type="ECO:0000313" key="4">
    <source>
        <dbReference type="Proteomes" id="UP000190037"/>
    </source>
</evidence>
<dbReference type="RefSeq" id="WP_078982665.1">
    <property type="nucleotide sequence ID" value="NZ_MWQN01000005.1"/>
</dbReference>